<sequence>MELERFLKSFHAVRAYLLVTLLARFNKDWLIFQQRYAKSNHYLNTMTLDGILNHFYQRGFYAKGIL</sequence>
<organism evidence="1 2">
    <name type="scientific">Helicobacter pylori SNT49</name>
    <dbReference type="NCBI Taxonomy" id="1055530"/>
    <lineage>
        <taxon>Bacteria</taxon>
        <taxon>Pseudomonadati</taxon>
        <taxon>Campylobacterota</taxon>
        <taxon>Epsilonproteobacteria</taxon>
        <taxon>Campylobacterales</taxon>
        <taxon>Helicobacteraceae</taxon>
        <taxon>Helicobacter</taxon>
    </lineage>
</organism>
<dbReference type="PATRIC" id="fig|1055530.4.peg.636"/>
<protein>
    <submittedName>
        <fullName evidence="1">Uncharacterized protein</fullName>
    </submittedName>
</protein>
<dbReference type="Proteomes" id="UP000008534">
    <property type="component" value="Chromosome"/>
</dbReference>
<gene>
    <name evidence="1" type="ORF">HPSNT_03155</name>
</gene>
<name>G2MBR5_HELPX</name>
<accession>G2MBR5</accession>
<dbReference type="HOGENOM" id="CLU_2825214_0_0_7"/>
<proteinExistence type="predicted"/>
<evidence type="ECO:0000313" key="2">
    <source>
        <dbReference type="Proteomes" id="UP000008534"/>
    </source>
</evidence>
<reference evidence="1 2" key="1">
    <citation type="submission" date="2011-08" db="EMBL/GenBank/DDBJ databases">
        <authorList>
            <person name="Kersulyte D."/>
            <person name="Choudhury A."/>
            <person name="Mukhopadhyay A.K."/>
            <person name="Nair G.B."/>
            <person name="Berg D.E."/>
        </authorList>
    </citation>
    <scope>NUCLEOTIDE SEQUENCE [LARGE SCALE GENOMIC DNA]</scope>
    <source>
        <strain evidence="2">SNT49</strain>
    </source>
</reference>
<dbReference type="AlphaFoldDB" id="G2MBR5"/>
<evidence type="ECO:0000313" key="1">
    <source>
        <dbReference type="EMBL" id="AEN16790.1"/>
    </source>
</evidence>
<dbReference type="EMBL" id="CP002983">
    <property type="protein sequence ID" value="AEN16790.1"/>
    <property type="molecule type" value="Genomic_DNA"/>
</dbReference>
<dbReference type="KEGG" id="hen:HPSNT_03155"/>